<dbReference type="EMBL" id="CP036348">
    <property type="protein sequence ID" value="QDV69515.1"/>
    <property type="molecule type" value="Genomic_DNA"/>
</dbReference>
<proteinExistence type="predicted"/>
<dbReference type="AlphaFoldDB" id="A0A518JVE9"/>
<dbReference type="Proteomes" id="UP000315082">
    <property type="component" value="Chromosome"/>
</dbReference>
<name>A0A518JVE9_9BACT</name>
<evidence type="ECO:0000313" key="1">
    <source>
        <dbReference type="EMBL" id="QDV69515.1"/>
    </source>
</evidence>
<reference evidence="1 2" key="1">
    <citation type="submission" date="2019-02" db="EMBL/GenBank/DDBJ databases">
        <title>Deep-cultivation of Planctomycetes and their phenomic and genomic characterization uncovers novel biology.</title>
        <authorList>
            <person name="Wiegand S."/>
            <person name="Jogler M."/>
            <person name="Boedeker C."/>
            <person name="Pinto D."/>
            <person name="Vollmers J."/>
            <person name="Rivas-Marin E."/>
            <person name="Kohn T."/>
            <person name="Peeters S.H."/>
            <person name="Heuer A."/>
            <person name="Rast P."/>
            <person name="Oberbeckmann S."/>
            <person name="Bunk B."/>
            <person name="Jeske O."/>
            <person name="Meyerdierks A."/>
            <person name="Storesund J.E."/>
            <person name="Kallscheuer N."/>
            <person name="Luecker S."/>
            <person name="Lage O.M."/>
            <person name="Pohl T."/>
            <person name="Merkel B.J."/>
            <person name="Hornburger P."/>
            <person name="Mueller R.-W."/>
            <person name="Bruemmer F."/>
            <person name="Labrenz M."/>
            <person name="Spormann A.M."/>
            <person name="Op den Camp H."/>
            <person name="Overmann J."/>
            <person name="Amann R."/>
            <person name="Jetten M.S.M."/>
            <person name="Mascher T."/>
            <person name="Medema M.H."/>
            <person name="Devos D.P."/>
            <person name="Kaster A.-K."/>
            <person name="Ovreas L."/>
            <person name="Rohde M."/>
            <person name="Galperin M.Y."/>
            <person name="Jogler C."/>
        </authorList>
    </citation>
    <scope>NUCLEOTIDE SEQUENCE [LARGE SCALE GENOMIC DNA]</scope>
    <source>
        <strain evidence="1 2">Poly24</strain>
    </source>
</reference>
<keyword evidence="2" id="KW-1185">Reference proteome</keyword>
<dbReference type="KEGG" id="rcf:Poly24_32310"/>
<sequence>MSVLRSVADVQHNALDQHWALKGQGRVLWMGGVRLHMQCMKSPLKCLPRTTLHWGARPIPA</sequence>
<accession>A0A518JVE9</accession>
<gene>
    <name evidence="1" type="ORF">Poly24_32310</name>
</gene>
<protein>
    <submittedName>
        <fullName evidence="1">Uncharacterized protein</fullName>
    </submittedName>
</protein>
<evidence type="ECO:0000313" key="2">
    <source>
        <dbReference type="Proteomes" id="UP000315082"/>
    </source>
</evidence>
<organism evidence="1 2">
    <name type="scientific">Rosistilla carotiformis</name>
    <dbReference type="NCBI Taxonomy" id="2528017"/>
    <lineage>
        <taxon>Bacteria</taxon>
        <taxon>Pseudomonadati</taxon>
        <taxon>Planctomycetota</taxon>
        <taxon>Planctomycetia</taxon>
        <taxon>Pirellulales</taxon>
        <taxon>Pirellulaceae</taxon>
        <taxon>Rosistilla</taxon>
    </lineage>
</organism>